<dbReference type="OrthoDB" id="6058359at2"/>
<organism evidence="2 3">
    <name type="scientific">Dyella solisilvae</name>
    <dbReference type="NCBI Taxonomy" id="1920168"/>
    <lineage>
        <taxon>Bacteria</taxon>
        <taxon>Pseudomonadati</taxon>
        <taxon>Pseudomonadota</taxon>
        <taxon>Gammaproteobacteria</taxon>
        <taxon>Lysobacterales</taxon>
        <taxon>Rhodanobacteraceae</taxon>
        <taxon>Dyella</taxon>
    </lineage>
</organism>
<feature type="transmembrane region" description="Helical" evidence="1">
    <location>
        <begin position="97"/>
        <end position="117"/>
    </location>
</feature>
<comment type="caution">
    <text evidence="2">The sequence shown here is derived from an EMBL/GenBank/DDBJ whole genome shotgun (WGS) entry which is preliminary data.</text>
</comment>
<evidence type="ECO:0000313" key="2">
    <source>
        <dbReference type="EMBL" id="RDI99024.1"/>
    </source>
</evidence>
<dbReference type="EMBL" id="QQSY01000002">
    <property type="protein sequence ID" value="RDI99024.1"/>
    <property type="molecule type" value="Genomic_DNA"/>
</dbReference>
<dbReference type="RefSeq" id="WP_114825111.1">
    <property type="nucleotide sequence ID" value="NZ_QQSY01000002.1"/>
</dbReference>
<keyword evidence="1" id="KW-0812">Transmembrane</keyword>
<feature type="transmembrane region" description="Helical" evidence="1">
    <location>
        <begin position="33"/>
        <end position="57"/>
    </location>
</feature>
<keyword evidence="1" id="KW-1133">Transmembrane helix</keyword>
<protein>
    <submittedName>
        <fullName evidence="2">Uncharacterized protein</fullName>
    </submittedName>
</protein>
<sequence length="136" mass="14628">MAKADKIISAILLTHGAWGCAWAAHIGASYGYPLGFLIPNMTLALAGVIAGTGCFLGKRWAANLGLIFWSIQLFQILTPAFRFSFTLGLNAVVSVGWFGFGQIGLNLFALAMLWWLAARTRASGSSFCRAEEVARI</sequence>
<dbReference type="AlphaFoldDB" id="A0A370K8P8"/>
<keyword evidence="3" id="KW-1185">Reference proteome</keyword>
<reference evidence="2 3" key="1">
    <citation type="submission" date="2018-07" db="EMBL/GenBank/DDBJ databases">
        <title>Dyella solisilvae sp. nov., isolated from the pine and broad-leaved mixed forest soil.</title>
        <authorList>
            <person name="Gao Z."/>
            <person name="Qiu L."/>
        </authorList>
    </citation>
    <scope>NUCLEOTIDE SEQUENCE [LARGE SCALE GENOMIC DNA]</scope>
    <source>
        <strain evidence="2 3">DHG54</strain>
    </source>
</reference>
<dbReference type="Proteomes" id="UP000254711">
    <property type="component" value="Unassembled WGS sequence"/>
</dbReference>
<proteinExistence type="predicted"/>
<evidence type="ECO:0000313" key="3">
    <source>
        <dbReference type="Proteomes" id="UP000254711"/>
    </source>
</evidence>
<feature type="transmembrane region" description="Helical" evidence="1">
    <location>
        <begin position="64"/>
        <end position="85"/>
    </location>
</feature>
<gene>
    <name evidence="2" type="ORF">DVT68_11075</name>
</gene>
<evidence type="ECO:0000256" key="1">
    <source>
        <dbReference type="SAM" id="Phobius"/>
    </source>
</evidence>
<accession>A0A370K8P8</accession>
<name>A0A370K8P8_9GAMM</name>
<keyword evidence="1" id="KW-0472">Membrane</keyword>